<dbReference type="InterPro" id="IPR017911">
    <property type="entry name" value="MacB-like_ATP-bd"/>
</dbReference>
<dbReference type="GO" id="GO:0051301">
    <property type="term" value="P:cell division"/>
    <property type="evidence" value="ECO:0007669"/>
    <property type="project" value="UniProtKB-UniRule"/>
</dbReference>
<accession>A0A967C2J7</accession>
<dbReference type="SMART" id="SM00382">
    <property type="entry name" value="AAA"/>
    <property type="match status" value="1"/>
</dbReference>
<dbReference type="InterPro" id="IPR017871">
    <property type="entry name" value="ABC_transporter-like_CS"/>
</dbReference>
<dbReference type="SUPFAM" id="SSF52540">
    <property type="entry name" value="P-loop containing nucleoside triphosphate hydrolases"/>
    <property type="match status" value="1"/>
</dbReference>
<dbReference type="RefSeq" id="WP_167222962.1">
    <property type="nucleotide sequence ID" value="NZ_JAAQPH010000004.1"/>
</dbReference>
<evidence type="ECO:0000256" key="10">
    <source>
        <dbReference type="ARBA" id="ARBA00023136"/>
    </source>
</evidence>
<evidence type="ECO:0000256" key="7">
    <source>
        <dbReference type="ARBA" id="ARBA00022618"/>
    </source>
</evidence>
<dbReference type="PROSITE" id="PS50893">
    <property type="entry name" value="ABC_TRANSPORTER_2"/>
    <property type="match status" value="1"/>
</dbReference>
<keyword evidence="11 12" id="KW-0131">Cell cycle</keyword>
<feature type="region of interest" description="Disordered" evidence="13">
    <location>
        <begin position="211"/>
        <end position="230"/>
    </location>
</feature>
<dbReference type="GO" id="GO:0022857">
    <property type="term" value="F:transmembrane transporter activity"/>
    <property type="evidence" value="ECO:0007669"/>
    <property type="project" value="TreeGrafter"/>
</dbReference>
<dbReference type="Pfam" id="PF00005">
    <property type="entry name" value="ABC_tran"/>
    <property type="match status" value="1"/>
</dbReference>
<dbReference type="PANTHER" id="PTHR24220">
    <property type="entry name" value="IMPORT ATP-BINDING PROTEIN"/>
    <property type="match status" value="1"/>
</dbReference>
<organism evidence="15 16">
    <name type="scientific">Pelagibius litoralis</name>
    <dbReference type="NCBI Taxonomy" id="374515"/>
    <lineage>
        <taxon>Bacteria</taxon>
        <taxon>Pseudomonadati</taxon>
        <taxon>Pseudomonadota</taxon>
        <taxon>Alphaproteobacteria</taxon>
        <taxon>Rhodospirillales</taxon>
        <taxon>Rhodovibrionaceae</taxon>
        <taxon>Pelagibius</taxon>
    </lineage>
</organism>
<dbReference type="GO" id="GO:0016887">
    <property type="term" value="F:ATP hydrolysis activity"/>
    <property type="evidence" value="ECO:0007669"/>
    <property type="project" value="InterPro"/>
</dbReference>
<dbReference type="InterPro" id="IPR015854">
    <property type="entry name" value="ABC_transpr_LolD-like"/>
</dbReference>
<dbReference type="GO" id="GO:0005524">
    <property type="term" value="F:ATP binding"/>
    <property type="evidence" value="ECO:0007669"/>
    <property type="project" value="UniProtKB-UniRule"/>
</dbReference>
<dbReference type="PANTHER" id="PTHR24220:SF470">
    <property type="entry name" value="CELL DIVISION ATP-BINDING PROTEIN FTSE"/>
    <property type="match status" value="1"/>
</dbReference>
<keyword evidence="7 12" id="KW-0132">Cell division</keyword>
<evidence type="ECO:0000256" key="13">
    <source>
        <dbReference type="SAM" id="MobiDB-lite"/>
    </source>
</evidence>
<dbReference type="Gene3D" id="3.40.50.300">
    <property type="entry name" value="P-loop containing nucleotide triphosphate hydrolases"/>
    <property type="match status" value="1"/>
</dbReference>
<evidence type="ECO:0000313" key="16">
    <source>
        <dbReference type="Proteomes" id="UP000761264"/>
    </source>
</evidence>
<reference evidence="15" key="1">
    <citation type="submission" date="2020-03" db="EMBL/GenBank/DDBJ databases">
        <title>Genome of Pelagibius litoralis DSM 21314T.</title>
        <authorList>
            <person name="Wang G."/>
        </authorList>
    </citation>
    <scope>NUCLEOTIDE SEQUENCE</scope>
    <source>
        <strain evidence="15">DSM 21314</strain>
    </source>
</reference>
<evidence type="ECO:0000256" key="9">
    <source>
        <dbReference type="ARBA" id="ARBA00022840"/>
    </source>
</evidence>
<dbReference type="PROSITE" id="PS00211">
    <property type="entry name" value="ABC_TRANSPORTER_1"/>
    <property type="match status" value="1"/>
</dbReference>
<evidence type="ECO:0000256" key="11">
    <source>
        <dbReference type="ARBA" id="ARBA00023306"/>
    </source>
</evidence>
<comment type="function">
    <text evidence="1">Part of the ABC transporter FtsEX involved in cellular division. Important for assembly or stability of the septal ring.</text>
</comment>
<keyword evidence="9 12" id="KW-0067">ATP-binding</keyword>
<evidence type="ECO:0000313" key="15">
    <source>
        <dbReference type="EMBL" id="NIA68423.1"/>
    </source>
</evidence>
<dbReference type="EMBL" id="JAAQPH010000004">
    <property type="protein sequence ID" value="NIA68423.1"/>
    <property type="molecule type" value="Genomic_DNA"/>
</dbReference>
<evidence type="ECO:0000256" key="8">
    <source>
        <dbReference type="ARBA" id="ARBA00022741"/>
    </source>
</evidence>
<keyword evidence="16" id="KW-1185">Reference proteome</keyword>
<proteinExistence type="inferred from homology"/>
<dbReference type="AlphaFoldDB" id="A0A967C2J7"/>
<sequence>MVRFEDVVLRYGKGPEILKHISLQFDPGSYHFLVGASGAGKSSLLRMMYLAQHPSDGRVALFGRDIAGLSRRETALLRRQIGVVFQDFRLLEHLTARENVALPLQISGEAGARSAKDVEELLSWVGLADHMDALPPTLSGGQQQRVAIARAVIGRPSLLLADEPTGNLDDRMAVRLLYLFEELNKIGTTVVIATHNESLVQRFRHPITRLSGGEIDSSGDSAAAPKREAP</sequence>
<protein>
    <recommendedName>
        <fullName evidence="4 12">Cell division ATP-binding protein FtsE</fullName>
    </recommendedName>
</protein>
<dbReference type="FunFam" id="3.40.50.300:FF:000056">
    <property type="entry name" value="Cell division ATP-binding protein FtsE"/>
    <property type="match status" value="1"/>
</dbReference>
<dbReference type="Proteomes" id="UP000761264">
    <property type="component" value="Unassembled WGS sequence"/>
</dbReference>
<evidence type="ECO:0000256" key="6">
    <source>
        <dbReference type="ARBA" id="ARBA00022475"/>
    </source>
</evidence>
<name>A0A967C2J7_9PROT</name>
<evidence type="ECO:0000256" key="4">
    <source>
        <dbReference type="ARBA" id="ARBA00020019"/>
    </source>
</evidence>
<dbReference type="InterPro" id="IPR005286">
    <property type="entry name" value="Cell_div_FtsE"/>
</dbReference>
<dbReference type="GO" id="GO:0005886">
    <property type="term" value="C:plasma membrane"/>
    <property type="evidence" value="ECO:0007669"/>
    <property type="project" value="UniProtKB-SubCell"/>
</dbReference>
<keyword evidence="6 12" id="KW-1003">Cell membrane</keyword>
<comment type="subunit">
    <text evidence="12">Homodimer. Forms a membrane-associated complex with FtsX.</text>
</comment>
<dbReference type="InterPro" id="IPR003439">
    <property type="entry name" value="ABC_transporter-like_ATP-bd"/>
</dbReference>
<dbReference type="InterPro" id="IPR003593">
    <property type="entry name" value="AAA+_ATPase"/>
</dbReference>
<evidence type="ECO:0000256" key="3">
    <source>
        <dbReference type="ARBA" id="ARBA00005417"/>
    </source>
</evidence>
<evidence type="ECO:0000256" key="2">
    <source>
        <dbReference type="ARBA" id="ARBA00004202"/>
    </source>
</evidence>
<keyword evidence="10 12" id="KW-0472">Membrane</keyword>
<dbReference type="NCBIfam" id="TIGR02673">
    <property type="entry name" value="FtsE"/>
    <property type="match status" value="1"/>
</dbReference>
<comment type="similarity">
    <text evidence="3 12">Belongs to the ABC transporter superfamily.</text>
</comment>
<feature type="domain" description="ABC transporter" evidence="14">
    <location>
        <begin position="2"/>
        <end position="229"/>
    </location>
</feature>
<comment type="caution">
    <text evidence="15">The sequence shown here is derived from an EMBL/GenBank/DDBJ whole genome shotgun (WGS) entry which is preliminary data.</text>
</comment>
<keyword evidence="5" id="KW-0813">Transport</keyword>
<evidence type="ECO:0000256" key="5">
    <source>
        <dbReference type="ARBA" id="ARBA00022448"/>
    </source>
</evidence>
<evidence type="ECO:0000256" key="1">
    <source>
        <dbReference type="ARBA" id="ARBA00002579"/>
    </source>
</evidence>
<evidence type="ECO:0000259" key="14">
    <source>
        <dbReference type="PROSITE" id="PS50893"/>
    </source>
</evidence>
<dbReference type="CDD" id="cd03255">
    <property type="entry name" value="ABC_MJ0796_LolCDE_FtsE"/>
    <property type="match status" value="1"/>
</dbReference>
<keyword evidence="8 12" id="KW-0547">Nucleotide-binding</keyword>
<gene>
    <name evidence="12 15" type="primary">ftsE</name>
    <name evidence="15" type="ORF">HBA54_07440</name>
</gene>
<comment type="subcellular location">
    <subcellularLocation>
        <location evidence="12">Cell inner membrane</location>
        <topology evidence="12">Peripheral membrane protein</topology>
        <orientation evidence="12">Cytoplasmic side</orientation>
    </subcellularLocation>
    <subcellularLocation>
        <location evidence="2">Cell membrane</location>
        <topology evidence="2">Peripheral membrane protein</topology>
    </subcellularLocation>
</comment>
<dbReference type="InterPro" id="IPR027417">
    <property type="entry name" value="P-loop_NTPase"/>
</dbReference>
<evidence type="ECO:0000256" key="12">
    <source>
        <dbReference type="RuleBase" id="RU365094"/>
    </source>
</evidence>